<evidence type="ECO:0000256" key="7">
    <source>
        <dbReference type="ARBA" id="ARBA00022723"/>
    </source>
</evidence>
<feature type="domain" description="SIS" evidence="11">
    <location>
        <begin position="38"/>
        <end position="200"/>
    </location>
</feature>
<keyword evidence="8" id="KW-0862">Zinc</keyword>
<dbReference type="HAMAP" id="MF_00067">
    <property type="entry name" value="GmhA"/>
    <property type="match status" value="1"/>
</dbReference>
<comment type="similarity">
    <text evidence="4">Belongs to the SIS family. GmhA subfamily.</text>
</comment>
<gene>
    <name evidence="12" type="ORF">FLSS-16_0011</name>
</gene>
<protein>
    <recommendedName>
        <fullName evidence="5">D-sedoheptulose-7-phosphate isomerase</fullName>
        <ecNumber evidence="5">5.3.1.28</ecNumber>
    </recommendedName>
</protein>
<evidence type="ECO:0000259" key="11">
    <source>
        <dbReference type="PROSITE" id="PS51464"/>
    </source>
</evidence>
<comment type="cofactor">
    <cofactor evidence="2">
        <name>Zn(2+)</name>
        <dbReference type="ChEBI" id="CHEBI:29105"/>
    </cofactor>
</comment>
<dbReference type="InterPro" id="IPR050099">
    <property type="entry name" value="SIS_GmhA/DiaA_subfam"/>
</dbReference>
<accession>M1PR25</accession>
<reference evidence="12" key="1">
    <citation type="journal article" date="2013" name="Syst. Appl. Microbiol.">
        <title>New insights into the archaeal diversity of a hypersaline microbial mat obtained by a metagenomic approach.</title>
        <authorList>
            <person name="Lopez-Lopez A."/>
            <person name="Richter M."/>
            <person name="Pena A."/>
            <person name="Tamames J."/>
            <person name="Rossello-Mora R."/>
        </authorList>
    </citation>
    <scope>NUCLEOTIDE SEQUENCE</scope>
</reference>
<organism evidence="12">
    <name type="scientific">uncultured organism</name>
    <dbReference type="NCBI Taxonomy" id="155900"/>
    <lineage>
        <taxon>unclassified sequences</taxon>
        <taxon>environmental samples</taxon>
    </lineage>
</organism>
<dbReference type="PROSITE" id="PS51464">
    <property type="entry name" value="SIS"/>
    <property type="match status" value="1"/>
</dbReference>
<keyword evidence="10" id="KW-0119">Carbohydrate metabolism</keyword>
<sequence length="202" mass="21958">MTEDPIELIEDYALKGANLRNEFFSANSRNLVDIAKVVSISIIQGGKLLLFGNGGSAADCQHLAAEFVSRFQMERPSLPAIALTTDSSILTAVSNDYDFDQVFVRQINGLAEEEDVVLGISTSGNSPNVNKGLQAALQKDILTVGMTGRDGGEISNLCKYVLHVPSDNTAFIQEIHISAGHMICRLVDYFLFEAVDKLKPHV</sequence>
<dbReference type="InterPro" id="IPR046348">
    <property type="entry name" value="SIS_dom_sf"/>
</dbReference>
<dbReference type="InterPro" id="IPR004515">
    <property type="entry name" value="Phosphoheptose_Isoase"/>
</dbReference>
<evidence type="ECO:0000256" key="5">
    <source>
        <dbReference type="ARBA" id="ARBA00012580"/>
    </source>
</evidence>
<dbReference type="GO" id="GO:0097367">
    <property type="term" value="F:carbohydrate derivative binding"/>
    <property type="evidence" value="ECO:0007669"/>
    <property type="project" value="InterPro"/>
</dbReference>
<evidence type="ECO:0000256" key="6">
    <source>
        <dbReference type="ARBA" id="ARBA00022490"/>
    </source>
</evidence>
<name>M1PR25_9ZZZZ</name>
<evidence type="ECO:0000313" key="12">
    <source>
        <dbReference type="EMBL" id="AGF93670.1"/>
    </source>
</evidence>
<dbReference type="EC" id="5.3.1.28" evidence="5"/>
<dbReference type="Pfam" id="PF13580">
    <property type="entry name" value="SIS_2"/>
    <property type="match status" value="1"/>
</dbReference>
<dbReference type="CDD" id="cd05006">
    <property type="entry name" value="SIS_GmhA"/>
    <property type="match status" value="1"/>
</dbReference>
<dbReference type="GO" id="GO:1901135">
    <property type="term" value="P:carbohydrate derivative metabolic process"/>
    <property type="evidence" value="ECO:0007669"/>
    <property type="project" value="InterPro"/>
</dbReference>
<keyword evidence="9 12" id="KW-0413">Isomerase</keyword>
<comment type="subcellular location">
    <subcellularLocation>
        <location evidence="3">Cytoplasm</location>
    </subcellularLocation>
</comment>
<evidence type="ECO:0000256" key="9">
    <source>
        <dbReference type="ARBA" id="ARBA00023235"/>
    </source>
</evidence>
<keyword evidence="7" id="KW-0479">Metal-binding</keyword>
<dbReference type="InterPro" id="IPR001347">
    <property type="entry name" value="SIS_dom"/>
</dbReference>
<dbReference type="SUPFAM" id="SSF53697">
    <property type="entry name" value="SIS domain"/>
    <property type="match status" value="1"/>
</dbReference>
<evidence type="ECO:0000256" key="8">
    <source>
        <dbReference type="ARBA" id="ARBA00022833"/>
    </source>
</evidence>
<evidence type="ECO:0000256" key="4">
    <source>
        <dbReference type="ARBA" id="ARBA00009894"/>
    </source>
</evidence>
<dbReference type="Gene3D" id="3.40.50.10490">
    <property type="entry name" value="Glucose-6-phosphate isomerase like protein, domain 1"/>
    <property type="match status" value="1"/>
</dbReference>
<dbReference type="PANTHER" id="PTHR30390">
    <property type="entry name" value="SEDOHEPTULOSE 7-PHOSPHATE ISOMERASE / DNAA INITIATOR-ASSOCIATING FACTOR FOR REPLICATION INITIATION"/>
    <property type="match status" value="1"/>
</dbReference>
<dbReference type="GO" id="GO:0008968">
    <property type="term" value="F:D-sedoheptulose 7-phosphate isomerase activity"/>
    <property type="evidence" value="ECO:0007669"/>
    <property type="project" value="InterPro"/>
</dbReference>
<evidence type="ECO:0000256" key="10">
    <source>
        <dbReference type="ARBA" id="ARBA00023277"/>
    </source>
</evidence>
<evidence type="ECO:0000256" key="1">
    <source>
        <dbReference type="ARBA" id="ARBA00000348"/>
    </source>
</evidence>
<dbReference type="PANTHER" id="PTHR30390:SF6">
    <property type="entry name" value="DNAA INITIATOR-ASSOCIATING PROTEIN DIAA"/>
    <property type="match status" value="1"/>
</dbReference>
<dbReference type="InterPro" id="IPR035461">
    <property type="entry name" value="GmhA/DiaA"/>
</dbReference>
<comment type="catalytic activity">
    <reaction evidence="1">
        <text>2 D-sedoheptulose 7-phosphate = D-glycero-alpha-D-manno-heptose 7-phosphate + D-glycero-beta-D-manno-heptose 7-phosphate</text>
        <dbReference type="Rhea" id="RHEA:27489"/>
        <dbReference type="ChEBI" id="CHEBI:57483"/>
        <dbReference type="ChEBI" id="CHEBI:60203"/>
        <dbReference type="ChEBI" id="CHEBI:60204"/>
        <dbReference type="EC" id="5.3.1.28"/>
    </reaction>
</comment>
<evidence type="ECO:0000256" key="2">
    <source>
        <dbReference type="ARBA" id="ARBA00001947"/>
    </source>
</evidence>
<evidence type="ECO:0000256" key="3">
    <source>
        <dbReference type="ARBA" id="ARBA00004496"/>
    </source>
</evidence>
<dbReference type="GO" id="GO:0046872">
    <property type="term" value="F:metal ion binding"/>
    <property type="evidence" value="ECO:0007669"/>
    <property type="project" value="UniProtKB-KW"/>
</dbReference>
<dbReference type="AlphaFoldDB" id="M1PR25"/>
<proteinExistence type="inferred from homology"/>
<dbReference type="EMBL" id="JX684102">
    <property type="protein sequence ID" value="AGF93670.1"/>
    <property type="molecule type" value="Genomic_DNA"/>
</dbReference>
<keyword evidence="6" id="KW-0963">Cytoplasm</keyword>